<evidence type="ECO:0000313" key="6">
    <source>
        <dbReference type="EMBL" id="KAG2432607.1"/>
    </source>
</evidence>
<dbReference type="EMBL" id="JAEHOC010000021">
    <property type="protein sequence ID" value="KAG2432607.1"/>
    <property type="molecule type" value="Genomic_DNA"/>
</dbReference>
<dbReference type="SUPFAM" id="SSF52540">
    <property type="entry name" value="P-loop containing nucleoside triphosphate hydrolases"/>
    <property type="match status" value="1"/>
</dbReference>
<dbReference type="InterPro" id="IPR006169">
    <property type="entry name" value="GTP1_OBG_dom"/>
</dbReference>
<evidence type="ECO:0000256" key="2">
    <source>
        <dbReference type="ARBA" id="ARBA00023134"/>
    </source>
</evidence>
<feature type="region of interest" description="Disordered" evidence="3">
    <location>
        <begin position="707"/>
        <end position="737"/>
    </location>
</feature>
<feature type="domain" description="OBG-type G" evidence="4">
    <location>
        <begin position="321"/>
        <end position="532"/>
    </location>
</feature>
<keyword evidence="1" id="KW-0547">Nucleotide-binding</keyword>
<dbReference type="Gene3D" id="2.70.210.12">
    <property type="entry name" value="GTP1/OBG domain"/>
    <property type="match status" value="1"/>
</dbReference>
<feature type="region of interest" description="Disordered" evidence="3">
    <location>
        <begin position="173"/>
        <end position="215"/>
    </location>
</feature>
<feature type="compositionally biased region" description="Gly residues" evidence="3">
    <location>
        <begin position="626"/>
        <end position="637"/>
    </location>
</feature>
<keyword evidence="2" id="KW-0342">GTP-binding</keyword>
<organism evidence="6 7">
    <name type="scientific">Chlamydomonas incerta</name>
    <dbReference type="NCBI Taxonomy" id="51695"/>
    <lineage>
        <taxon>Eukaryota</taxon>
        <taxon>Viridiplantae</taxon>
        <taxon>Chlorophyta</taxon>
        <taxon>core chlorophytes</taxon>
        <taxon>Chlorophyceae</taxon>
        <taxon>CS clade</taxon>
        <taxon>Chlamydomonadales</taxon>
        <taxon>Chlamydomonadaceae</taxon>
        <taxon>Chlamydomonas</taxon>
    </lineage>
</organism>
<feature type="compositionally biased region" description="Low complexity" evidence="3">
    <location>
        <begin position="709"/>
        <end position="728"/>
    </location>
</feature>
<evidence type="ECO:0000259" key="4">
    <source>
        <dbReference type="PROSITE" id="PS51710"/>
    </source>
</evidence>
<dbReference type="Gene3D" id="3.40.50.300">
    <property type="entry name" value="P-loop containing nucleotide triphosphate hydrolases"/>
    <property type="match status" value="1"/>
</dbReference>
<dbReference type="PRINTS" id="PR00326">
    <property type="entry name" value="GTP1OBG"/>
</dbReference>
<dbReference type="PANTHER" id="PTHR11702:SF39">
    <property type="entry name" value="GTP-BINDING PROTEIN OBGC2-RELATED"/>
    <property type="match status" value="1"/>
</dbReference>
<proteinExistence type="predicted"/>
<dbReference type="PROSITE" id="PS51883">
    <property type="entry name" value="OBG"/>
    <property type="match status" value="1"/>
</dbReference>
<feature type="compositionally biased region" description="Low complexity" evidence="3">
    <location>
        <begin position="762"/>
        <end position="820"/>
    </location>
</feature>
<dbReference type="PANTHER" id="PTHR11702">
    <property type="entry name" value="DEVELOPMENTALLY REGULATED GTP-BINDING PROTEIN-RELATED"/>
    <property type="match status" value="1"/>
</dbReference>
<dbReference type="Proteomes" id="UP000650467">
    <property type="component" value="Unassembled WGS sequence"/>
</dbReference>
<reference evidence="6" key="1">
    <citation type="journal article" date="2020" name="bioRxiv">
        <title>Comparative genomics of Chlamydomonas.</title>
        <authorList>
            <person name="Craig R.J."/>
            <person name="Hasan A.R."/>
            <person name="Ness R.W."/>
            <person name="Keightley P.D."/>
        </authorList>
    </citation>
    <scope>NUCLEOTIDE SEQUENCE</scope>
    <source>
        <strain evidence="6">SAG 7.73</strain>
    </source>
</reference>
<dbReference type="GO" id="GO:0005525">
    <property type="term" value="F:GTP binding"/>
    <property type="evidence" value="ECO:0007669"/>
    <property type="project" value="UniProtKB-KW"/>
</dbReference>
<protein>
    <submittedName>
        <fullName evidence="6">Uncharacterized protein</fullName>
    </submittedName>
</protein>
<evidence type="ECO:0000259" key="5">
    <source>
        <dbReference type="PROSITE" id="PS51883"/>
    </source>
</evidence>
<dbReference type="InterPro" id="IPR036726">
    <property type="entry name" value="GTP1_OBG_dom_sf"/>
</dbReference>
<gene>
    <name evidence="6" type="ORF">HXX76_008947</name>
</gene>
<dbReference type="GO" id="GO:0003924">
    <property type="term" value="F:GTPase activity"/>
    <property type="evidence" value="ECO:0007669"/>
    <property type="project" value="InterPro"/>
</dbReference>
<feature type="region of interest" description="Disordered" evidence="3">
    <location>
        <begin position="611"/>
        <end position="642"/>
    </location>
</feature>
<dbReference type="Pfam" id="PF01018">
    <property type="entry name" value="GTP1_OBG"/>
    <property type="match status" value="1"/>
</dbReference>
<dbReference type="AlphaFoldDB" id="A0A835SSN1"/>
<dbReference type="CDD" id="cd01898">
    <property type="entry name" value="Obg"/>
    <property type="match status" value="1"/>
</dbReference>
<dbReference type="InterPro" id="IPR031167">
    <property type="entry name" value="G_OBG"/>
</dbReference>
<feature type="compositionally biased region" description="Acidic residues" evidence="3">
    <location>
        <begin position="825"/>
        <end position="837"/>
    </location>
</feature>
<dbReference type="GO" id="GO:0005739">
    <property type="term" value="C:mitochondrion"/>
    <property type="evidence" value="ECO:0007669"/>
    <property type="project" value="TreeGrafter"/>
</dbReference>
<evidence type="ECO:0000256" key="1">
    <source>
        <dbReference type="ARBA" id="ARBA00022741"/>
    </source>
</evidence>
<name>A0A835SSN1_CHLIN</name>
<feature type="compositionally biased region" description="Gly residues" evidence="3">
    <location>
        <begin position="173"/>
        <end position="185"/>
    </location>
</feature>
<accession>A0A835SSN1</accession>
<feature type="domain" description="Obg" evidence="5">
    <location>
        <begin position="95"/>
        <end position="320"/>
    </location>
</feature>
<dbReference type="InterPro" id="IPR006073">
    <property type="entry name" value="GTP-bd"/>
</dbReference>
<keyword evidence="7" id="KW-1185">Reference proteome</keyword>
<evidence type="ECO:0000256" key="3">
    <source>
        <dbReference type="SAM" id="MobiDB-lite"/>
    </source>
</evidence>
<dbReference type="Pfam" id="PF01926">
    <property type="entry name" value="MMR_HSR1"/>
    <property type="match status" value="1"/>
</dbReference>
<comment type="caution">
    <text evidence="6">The sequence shown here is derived from an EMBL/GenBank/DDBJ whole genome shotgun (WGS) entry which is preliminary data.</text>
</comment>
<dbReference type="PROSITE" id="PS00905">
    <property type="entry name" value="GTP1_OBG"/>
    <property type="match status" value="1"/>
</dbReference>
<sequence length="879" mass="87679">MAIKQPLLGSKLNRASGQALACFGAARPVSAVGRLRGSGRSDTAALGSAAAVQAQQPSRRTCVRVAAGRQEAPPDPAPKRVAVRPDAASVVPEAHKVFDEIIINVKSGNGGNGEVVPAGRGRWVPNHKYKPGGNQSKTIWLPASEPGDGADGGDVVLVCDPGVESLLHLHAGGNTGGKKAGGGAKGDAARPTFAARDGSNANPNTGSGGPKRNADIKKAKTPALEIPVPPGTVVKRKGTGALLGELLQPGQRLVVARGGAGGHGVMAPSREQNLARVSRAEREARNKGVEVVEVDDSGWREDVKGQPGQQLGLTLLLRVVADVGLVGFPNAGKSSLLKSLTRASPTIAPYPFTTLMPNLGVLSAGGGASKAVLADLPGLIEGAHKGRGLGRNFLRHLRRTSALLHVVDAAAPDPVTDYYAVREELRMYNPDYCARPHVVALNKMDLLSAAAAAAAGGAGAPASEEAAAAAVVARMKELVTAIRGAAQAQAAEHAEHAYEGPTPVAPISIVPCCAATGEGLKELAAALQRALGAARVAEPDVLRTAPDTLAEARGAAAGPAAAVASLAATTARRAAAAEWQPVASTSGRGAAPAAAAVGAGVAMTAVAGQRAAATPGAPPPAPAGWDDGGSNAGGGWGADADDAGADLSAEELAAFNERCRSLGLIDDKGNFTNVRLPDDEEAAAAGGGAGGGAALAEVDLNAASPWMDAHGAASPGAGSGMGDTMDAADGGGEPDWMAELEGLDDEAMAAVLAELEAEEAAEAAAAAAASPTTSAASSASGGRPQQRQQQQRAHTSAASGAGAAASSRQAAAALAASTAQVGDVGPEEGEEEEEEGGEQLVRMAAADDPDAALVNLSLEQLLAMEKEDWGDNGAPKGLL</sequence>
<dbReference type="InterPro" id="IPR027417">
    <property type="entry name" value="P-loop_NTPase"/>
</dbReference>
<dbReference type="InterPro" id="IPR006074">
    <property type="entry name" value="GTP1-OBG_CS"/>
</dbReference>
<dbReference type="GO" id="GO:0042254">
    <property type="term" value="P:ribosome biogenesis"/>
    <property type="evidence" value="ECO:0007669"/>
    <property type="project" value="UniProtKB-UniRule"/>
</dbReference>
<evidence type="ECO:0000313" key="7">
    <source>
        <dbReference type="Proteomes" id="UP000650467"/>
    </source>
</evidence>
<dbReference type="PROSITE" id="PS51710">
    <property type="entry name" value="G_OBG"/>
    <property type="match status" value="1"/>
</dbReference>
<dbReference type="InterPro" id="IPR045086">
    <property type="entry name" value="OBG_GTPase"/>
</dbReference>
<dbReference type="OrthoDB" id="347018at2759"/>
<feature type="region of interest" description="Disordered" evidence="3">
    <location>
        <begin position="762"/>
        <end position="845"/>
    </location>
</feature>
<dbReference type="SUPFAM" id="SSF82051">
    <property type="entry name" value="Obg GTP-binding protein N-terminal domain"/>
    <property type="match status" value="1"/>
</dbReference>